<comment type="caution">
    <text evidence="2">The sequence shown here is derived from an EMBL/GenBank/DDBJ whole genome shotgun (WGS) entry which is preliminary data.</text>
</comment>
<protein>
    <submittedName>
        <fullName evidence="2">Uncharacterized protein</fullName>
    </submittedName>
</protein>
<proteinExistence type="predicted"/>
<organism evidence="2 3">
    <name type="scientific">Gallaecimonas pentaromativorans</name>
    <dbReference type="NCBI Taxonomy" id="584787"/>
    <lineage>
        <taxon>Bacteria</taxon>
        <taxon>Pseudomonadati</taxon>
        <taxon>Pseudomonadota</taxon>
        <taxon>Gammaproteobacteria</taxon>
        <taxon>Enterobacterales</taxon>
        <taxon>Gallaecimonadaceae</taxon>
        <taxon>Gallaecimonas</taxon>
    </lineage>
</organism>
<accession>A0A3N1PSE7</accession>
<dbReference type="EMBL" id="RJUL01000002">
    <property type="protein sequence ID" value="ROQ29687.1"/>
    <property type="molecule type" value="Genomic_DNA"/>
</dbReference>
<dbReference type="RefSeq" id="WP_123420635.1">
    <property type="nucleotide sequence ID" value="NZ_RJUL01000002.1"/>
</dbReference>
<gene>
    <name evidence="2" type="ORF">EDC28_10252</name>
</gene>
<sequence>MKKACLVVLLALCAFQVHSQAIVEVKLLRLDAAQLLVLVLNNNPETTELNRNFCRGAVGGLSFDITSAEGHRYPFQVLLNEGCDLDSHVQLAPMGVVGKVFSIAELLAFHGHPTGKLNLTAQLCQRGKAGNKVNCLTSNRIEISAH</sequence>
<evidence type="ECO:0000313" key="3">
    <source>
        <dbReference type="Proteomes" id="UP000268033"/>
    </source>
</evidence>
<name>A0A3N1PSE7_9GAMM</name>
<keyword evidence="1" id="KW-0732">Signal</keyword>
<feature type="signal peptide" evidence="1">
    <location>
        <begin position="1"/>
        <end position="19"/>
    </location>
</feature>
<dbReference type="AlphaFoldDB" id="A0A3N1PSE7"/>
<reference evidence="2 3" key="1">
    <citation type="submission" date="2018-11" db="EMBL/GenBank/DDBJ databases">
        <title>Genomic Encyclopedia of Type Strains, Phase IV (KMG-IV): sequencing the most valuable type-strain genomes for metagenomic binning, comparative biology and taxonomic classification.</title>
        <authorList>
            <person name="Goeker M."/>
        </authorList>
    </citation>
    <scope>NUCLEOTIDE SEQUENCE [LARGE SCALE GENOMIC DNA]</scope>
    <source>
        <strain evidence="2 3">DSM 21945</strain>
    </source>
</reference>
<dbReference type="Proteomes" id="UP000268033">
    <property type="component" value="Unassembled WGS sequence"/>
</dbReference>
<keyword evidence="3" id="KW-1185">Reference proteome</keyword>
<evidence type="ECO:0000313" key="2">
    <source>
        <dbReference type="EMBL" id="ROQ29687.1"/>
    </source>
</evidence>
<feature type="chain" id="PRO_5017961748" evidence="1">
    <location>
        <begin position="20"/>
        <end position="146"/>
    </location>
</feature>
<evidence type="ECO:0000256" key="1">
    <source>
        <dbReference type="SAM" id="SignalP"/>
    </source>
</evidence>